<dbReference type="PANTHER" id="PTHR21272:SF3">
    <property type="entry name" value="CATABOLIC 3-DEHYDROQUINASE"/>
    <property type="match status" value="1"/>
</dbReference>
<evidence type="ECO:0000256" key="6">
    <source>
        <dbReference type="ARBA" id="ARBA00023141"/>
    </source>
</evidence>
<evidence type="ECO:0000313" key="10">
    <source>
        <dbReference type="EMBL" id="GAA0747202.1"/>
    </source>
</evidence>
<evidence type="ECO:0000256" key="3">
    <source>
        <dbReference type="ARBA" id="ARBA00011037"/>
    </source>
</evidence>
<evidence type="ECO:0000256" key="2">
    <source>
        <dbReference type="ARBA" id="ARBA00004902"/>
    </source>
</evidence>
<dbReference type="HAMAP" id="MF_00169">
    <property type="entry name" value="AroQ"/>
    <property type="match status" value="1"/>
</dbReference>
<dbReference type="PANTHER" id="PTHR21272">
    <property type="entry name" value="CATABOLIC 3-DEHYDROQUINASE"/>
    <property type="match status" value="1"/>
</dbReference>
<dbReference type="PROSITE" id="PS01029">
    <property type="entry name" value="DEHYDROQUINASE_II"/>
    <property type="match status" value="1"/>
</dbReference>
<keyword evidence="9" id="KW-0472">Membrane</keyword>
<dbReference type="NCBIfam" id="TIGR01088">
    <property type="entry name" value="aroQ"/>
    <property type="match status" value="1"/>
</dbReference>
<dbReference type="EMBL" id="BAAACG010000019">
    <property type="protein sequence ID" value="GAA0747202.1"/>
    <property type="molecule type" value="Genomic_DNA"/>
</dbReference>
<comment type="pathway">
    <text evidence="2 8">Metabolic intermediate biosynthesis; chorismate biosynthesis; chorismate from D-erythrose 4-phosphate and phosphoenolpyruvate: step 3/7.</text>
</comment>
<feature type="binding site" evidence="8">
    <location>
        <position position="73"/>
    </location>
    <ligand>
        <name>substrate</name>
    </ligand>
</feature>
<keyword evidence="6 8" id="KW-0057">Aromatic amino acid biosynthesis</keyword>
<evidence type="ECO:0000256" key="5">
    <source>
        <dbReference type="ARBA" id="ARBA00012060"/>
    </source>
</evidence>
<dbReference type="InterPro" id="IPR001874">
    <property type="entry name" value="DHquinase_II"/>
</dbReference>
<proteinExistence type="inferred from homology"/>
<keyword evidence="9" id="KW-0812">Transmembrane</keyword>
<dbReference type="PIRSF" id="PIRSF001399">
    <property type="entry name" value="DHquinase_II"/>
    <property type="match status" value="1"/>
</dbReference>
<dbReference type="InterPro" id="IPR036441">
    <property type="entry name" value="DHquinase_II_sf"/>
</dbReference>
<comment type="caution">
    <text evidence="10">The sequence shown here is derived from an EMBL/GenBank/DDBJ whole genome shotgun (WGS) entry which is preliminary data.</text>
</comment>
<feature type="active site" description="Proton acceptor" evidence="8">
    <location>
        <position position="22"/>
    </location>
</feature>
<dbReference type="SUPFAM" id="SSF52304">
    <property type="entry name" value="Type II 3-dehydroquinate dehydratase"/>
    <property type="match status" value="1"/>
</dbReference>
<evidence type="ECO:0000256" key="7">
    <source>
        <dbReference type="ARBA" id="ARBA00023239"/>
    </source>
</evidence>
<feature type="binding site" evidence="8">
    <location>
        <begin position="100"/>
        <end position="101"/>
    </location>
    <ligand>
        <name>substrate</name>
    </ligand>
</feature>
<evidence type="ECO:0000256" key="9">
    <source>
        <dbReference type="SAM" id="Phobius"/>
    </source>
</evidence>
<feature type="active site" description="Proton donor" evidence="8">
    <location>
        <position position="99"/>
    </location>
</feature>
<organism evidence="10 11">
    <name type="scientific">Clostridium oceanicum</name>
    <dbReference type="NCBI Taxonomy" id="1543"/>
    <lineage>
        <taxon>Bacteria</taxon>
        <taxon>Bacillati</taxon>
        <taxon>Bacillota</taxon>
        <taxon>Clostridia</taxon>
        <taxon>Eubacteriales</taxon>
        <taxon>Clostridiaceae</taxon>
        <taxon>Clostridium</taxon>
    </lineage>
</organism>
<evidence type="ECO:0000256" key="4">
    <source>
        <dbReference type="ARBA" id="ARBA00011193"/>
    </source>
</evidence>
<keyword evidence="7 8" id="KW-0456">Lyase</keyword>
<accession>A0ABP3V2L4</accession>
<keyword evidence="11" id="KW-1185">Reference proteome</keyword>
<comment type="similarity">
    <text evidence="3 8">Belongs to the type-II 3-dehydroquinase family.</text>
</comment>
<name>A0ABP3V2L4_9CLOT</name>
<dbReference type="CDD" id="cd00466">
    <property type="entry name" value="DHQase_II"/>
    <property type="match status" value="1"/>
</dbReference>
<feature type="site" description="Transition state stabilizer" evidence="8">
    <location>
        <position position="17"/>
    </location>
</feature>
<dbReference type="RefSeq" id="WP_343763974.1">
    <property type="nucleotide sequence ID" value="NZ_BAAACG010000019.1"/>
</dbReference>
<reference evidence="11" key="1">
    <citation type="journal article" date="2019" name="Int. J. Syst. Evol. Microbiol.">
        <title>The Global Catalogue of Microorganisms (GCM) 10K type strain sequencing project: providing services to taxonomists for standard genome sequencing and annotation.</title>
        <authorList>
            <consortium name="The Broad Institute Genomics Platform"/>
            <consortium name="The Broad Institute Genome Sequencing Center for Infectious Disease"/>
            <person name="Wu L."/>
            <person name="Ma J."/>
        </authorList>
    </citation>
    <scope>NUCLEOTIDE SEQUENCE [LARGE SCALE GENOMIC DNA]</scope>
    <source>
        <strain evidence="11">JCM 1407</strain>
    </source>
</reference>
<feature type="binding site" evidence="8">
    <location>
        <position position="110"/>
    </location>
    <ligand>
        <name>substrate</name>
    </ligand>
</feature>
<protein>
    <recommendedName>
        <fullName evidence="5 8">3-dehydroquinate dehydratase</fullName>
        <shortName evidence="8">3-dehydroquinase</shortName>
        <ecNumber evidence="5 8">4.2.1.10</ecNumber>
    </recommendedName>
    <alternativeName>
        <fullName evidence="8">Type II DHQase</fullName>
    </alternativeName>
</protein>
<evidence type="ECO:0000256" key="1">
    <source>
        <dbReference type="ARBA" id="ARBA00001864"/>
    </source>
</evidence>
<dbReference type="Gene3D" id="3.40.50.9100">
    <property type="entry name" value="Dehydroquinase, class II"/>
    <property type="match status" value="1"/>
</dbReference>
<gene>
    <name evidence="8 10" type="primary">aroQ</name>
    <name evidence="10" type="ORF">GCM10008906_35930</name>
</gene>
<dbReference type="InterPro" id="IPR018509">
    <property type="entry name" value="DHquinase_II_CS"/>
</dbReference>
<comment type="function">
    <text evidence="8">Catalyzes a trans-dehydration via an enolate intermediate.</text>
</comment>
<dbReference type="EC" id="4.2.1.10" evidence="5 8"/>
<dbReference type="Pfam" id="PF01220">
    <property type="entry name" value="DHquinase_II"/>
    <property type="match status" value="1"/>
</dbReference>
<dbReference type="NCBIfam" id="NF003806">
    <property type="entry name" value="PRK05395.1-3"/>
    <property type="match status" value="1"/>
</dbReference>
<feature type="binding site" evidence="8">
    <location>
        <position position="79"/>
    </location>
    <ligand>
        <name>substrate</name>
    </ligand>
</feature>
<sequence>MKILLINGPNLNMLGIREKNIYGNMTYDEMCSYLNKKADKLEIDLDIVQSNVEGEIVTYIQSAYKKYDGIIINPAAYTHYSIAIYDALKAVNMKAIEVHISNIHKREEYRKKSVTAGACIGQICGFGIFSYVMAMEAMKEQEGR</sequence>
<dbReference type="NCBIfam" id="NF003807">
    <property type="entry name" value="PRK05395.1-4"/>
    <property type="match status" value="1"/>
</dbReference>
<keyword evidence="8" id="KW-0028">Amino-acid biosynthesis</keyword>
<feature type="transmembrane region" description="Helical" evidence="9">
    <location>
        <begin position="114"/>
        <end position="134"/>
    </location>
</feature>
<evidence type="ECO:0000313" key="11">
    <source>
        <dbReference type="Proteomes" id="UP001501510"/>
    </source>
</evidence>
<comment type="subunit">
    <text evidence="4 8">Homododecamer.</text>
</comment>
<comment type="catalytic activity">
    <reaction evidence="1 8">
        <text>3-dehydroquinate = 3-dehydroshikimate + H2O</text>
        <dbReference type="Rhea" id="RHEA:21096"/>
        <dbReference type="ChEBI" id="CHEBI:15377"/>
        <dbReference type="ChEBI" id="CHEBI:16630"/>
        <dbReference type="ChEBI" id="CHEBI:32364"/>
        <dbReference type="EC" id="4.2.1.10"/>
    </reaction>
</comment>
<feature type="binding site" evidence="8">
    <location>
        <position position="86"/>
    </location>
    <ligand>
        <name>substrate</name>
    </ligand>
</feature>
<dbReference type="Proteomes" id="UP001501510">
    <property type="component" value="Unassembled WGS sequence"/>
</dbReference>
<dbReference type="NCBIfam" id="NF003805">
    <property type="entry name" value="PRK05395.1-2"/>
    <property type="match status" value="1"/>
</dbReference>
<evidence type="ECO:0000256" key="8">
    <source>
        <dbReference type="HAMAP-Rule" id="MF_00169"/>
    </source>
</evidence>
<keyword evidence="9" id="KW-1133">Transmembrane helix</keyword>